<reference evidence="1 2" key="1">
    <citation type="submission" date="2018-08" db="EMBL/GenBank/DDBJ databases">
        <title>A genome reference for cultivated species of the human gut microbiota.</title>
        <authorList>
            <person name="Zou Y."/>
            <person name="Xue W."/>
            <person name="Luo G."/>
        </authorList>
    </citation>
    <scope>NUCLEOTIDE SEQUENCE [LARGE SCALE GENOMIC DNA]</scope>
    <source>
        <strain evidence="1 2">AM43-2</strain>
    </source>
</reference>
<comment type="caution">
    <text evidence="1">The sequence shown here is derived from an EMBL/GenBank/DDBJ whole genome shotgun (WGS) entry which is preliminary data.</text>
</comment>
<evidence type="ECO:0000313" key="1">
    <source>
        <dbReference type="EMBL" id="RHA54438.1"/>
    </source>
</evidence>
<organism evidence="1 2">
    <name type="scientific">Eubacterium ventriosum</name>
    <dbReference type="NCBI Taxonomy" id="39496"/>
    <lineage>
        <taxon>Bacteria</taxon>
        <taxon>Bacillati</taxon>
        <taxon>Bacillota</taxon>
        <taxon>Clostridia</taxon>
        <taxon>Eubacteriales</taxon>
        <taxon>Eubacteriaceae</taxon>
        <taxon>Eubacterium</taxon>
    </lineage>
</organism>
<name>A0A413RZT5_9FIRM</name>
<dbReference type="EMBL" id="QSFO01000007">
    <property type="protein sequence ID" value="RHA54438.1"/>
    <property type="molecule type" value="Genomic_DNA"/>
</dbReference>
<dbReference type="RefSeq" id="WP_118025302.1">
    <property type="nucleotide sequence ID" value="NZ_CAUEJY010000001.1"/>
</dbReference>
<evidence type="ECO:0000313" key="2">
    <source>
        <dbReference type="Proteomes" id="UP000284598"/>
    </source>
</evidence>
<sequence>MSKMGRPKSDNAKEHIVAVRLTDEEHERLTMYAKRHSLNMSDVLKKGLYFILENKGED</sequence>
<proteinExistence type="predicted"/>
<accession>A0A413RZT5</accession>
<dbReference type="AlphaFoldDB" id="A0A413RZT5"/>
<dbReference type="Proteomes" id="UP000284598">
    <property type="component" value="Unassembled WGS sequence"/>
</dbReference>
<gene>
    <name evidence="1" type="ORF">DW929_07055</name>
</gene>
<protein>
    <submittedName>
        <fullName evidence="1">CopG family transcriptional regulator</fullName>
    </submittedName>
</protein>